<name>A0AAV4BE10_9GAST</name>
<evidence type="ECO:0000313" key="1">
    <source>
        <dbReference type="EMBL" id="GFO17795.1"/>
    </source>
</evidence>
<accession>A0AAV4BE10</accession>
<protein>
    <submittedName>
        <fullName evidence="1">Uncharacterized protein</fullName>
    </submittedName>
</protein>
<keyword evidence="2" id="KW-1185">Reference proteome</keyword>
<organism evidence="1 2">
    <name type="scientific">Plakobranchus ocellatus</name>
    <dbReference type="NCBI Taxonomy" id="259542"/>
    <lineage>
        <taxon>Eukaryota</taxon>
        <taxon>Metazoa</taxon>
        <taxon>Spiralia</taxon>
        <taxon>Lophotrochozoa</taxon>
        <taxon>Mollusca</taxon>
        <taxon>Gastropoda</taxon>
        <taxon>Heterobranchia</taxon>
        <taxon>Euthyneura</taxon>
        <taxon>Panpulmonata</taxon>
        <taxon>Sacoglossa</taxon>
        <taxon>Placobranchoidea</taxon>
        <taxon>Plakobranchidae</taxon>
        <taxon>Plakobranchus</taxon>
    </lineage>
</organism>
<reference evidence="1 2" key="1">
    <citation type="journal article" date="2021" name="Elife">
        <title>Chloroplast acquisition without the gene transfer in kleptoplastic sea slugs, Plakobranchus ocellatus.</title>
        <authorList>
            <person name="Maeda T."/>
            <person name="Takahashi S."/>
            <person name="Yoshida T."/>
            <person name="Shimamura S."/>
            <person name="Takaki Y."/>
            <person name="Nagai Y."/>
            <person name="Toyoda A."/>
            <person name="Suzuki Y."/>
            <person name="Arimoto A."/>
            <person name="Ishii H."/>
            <person name="Satoh N."/>
            <person name="Nishiyama T."/>
            <person name="Hasebe M."/>
            <person name="Maruyama T."/>
            <person name="Minagawa J."/>
            <person name="Obokata J."/>
            <person name="Shigenobu S."/>
        </authorList>
    </citation>
    <scope>NUCLEOTIDE SEQUENCE [LARGE SCALE GENOMIC DNA]</scope>
</reference>
<sequence>MPGLPLHPCPCAWRQCQFIEMHQTRYRKDSGGHTSIAISTRRFVNLVADKDAREIMLCLLSKTSLEKVGVLQIIIPVFKVQGHPSQAMFLSTHEKGTVCRMSTVCRFGLTLTRDLRSIPIISLQRRGHKGARHASIYKRD</sequence>
<proteinExistence type="predicted"/>
<comment type="caution">
    <text evidence="1">The sequence shown here is derived from an EMBL/GenBank/DDBJ whole genome shotgun (WGS) entry which is preliminary data.</text>
</comment>
<dbReference type="EMBL" id="BLXT01004901">
    <property type="protein sequence ID" value="GFO17795.1"/>
    <property type="molecule type" value="Genomic_DNA"/>
</dbReference>
<dbReference type="Proteomes" id="UP000735302">
    <property type="component" value="Unassembled WGS sequence"/>
</dbReference>
<gene>
    <name evidence="1" type="ORF">PoB_004430000</name>
</gene>
<evidence type="ECO:0000313" key="2">
    <source>
        <dbReference type="Proteomes" id="UP000735302"/>
    </source>
</evidence>
<dbReference type="AlphaFoldDB" id="A0AAV4BE10"/>